<dbReference type="Proteomes" id="UP000799538">
    <property type="component" value="Unassembled WGS sequence"/>
</dbReference>
<feature type="region of interest" description="Disordered" evidence="1">
    <location>
        <begin position="159"/>
        <end position="180"/>
    </location>
</feature>
<organism evidence="2 3">
    <name type="scientific">Elsinoe ampelina</name>
    <dbReference type="NCBI Taxonomy" id="302913"/>
    <lineage>
        <taxon>Eukaryota</taxon>
        <taxon>Fungi</taxon>
        <taxon>Dikarya</taxon>
        <taxon>Ascomycota</taxon>
        <taxon>Pezizomycotina</taxon>
        <taxon>Dothideomycetes</taxon>
        <taxon>Dothideomycetidae</taxon>
        <taxon>Myriangiales</taxon>
        <taxon>Elsinoaceae</taxon>
        <taxon>Elsinoe</taxon>
    </lineage>
</organism>
<feature type="compositionally biased region" description="Low complexity" evidence="1">
    <location>
        <begin position="424"/>
        <end position="442"/>
    </location>
</feature>
<dbReference type="EMBL" id="ML992509">
    <property type="protein sequence ID" value="KAF2222032.1"/>
    <property type="molecule type" value="Genomic_DNA"/>
</dbReference>
<feature type="compositionally biased region" description="Polar residues" evidence="1">
    <location>
        <begin position="9"/>
        <end position="27"/>
    </location>
</feature>
<keyword evidence="3" id="KW-1185">Reference proteome</keyword>
<feature type="region of interest" description="Disordered" evidence="1">
    <location>
        <begin position="347"/>
        <end position="380"/>
    </location>
</feature>
<feature type="compositionally biased region" description="Polar residues" evidence="1">
    <location>
        <begin position="159"/>
        <end position="169"/>
    </location>
</feature>
<evidence type="ECO:0000256" key="1">
    <source>
        <dbReference type="SAM" id="MobiDB-lite"/>
    </source>
</evidence>
<feature type="region of interest" description="Disordered" evidence="1">
    <location>
        <begin position="283"/>
        <end position="302"/>
    </location>
</feature>
<feature type="region of interest" description="Disordered" evidence="1">
    <location>
        <begin position="200"/>
        <end position="254"/>
    </location>
</feature>
<feature type="region of interest" description="Disordered" evidence="1">
    <location>
        <begin position="1"/>
        <end position="116"/>
    </location>
</feature>
<feature type="compositionally biased region" description="Polar residues" evidence="1">
    <location>
        <begin position="50"/>
        <end position="68"/>
    </location>
</feature>
<sequence length="454" mass="49483">MTNTRRARSPSSESTLSDALDVSTPSIFDSPRKRRRLDSECSSRPPATPSKASVTPSTNASPSRTARSPFSVDLRELIRGQKLRSSASASPEKSKESPEKSTPKVVDGSPFRNDDAVPMNVEVPVLEPASVTAQLQASDLYSSATAKILQQHRATLISPSVRLTSQQGYSRPPSREGRYQNLDVSLTDSDQETIVDPDVVGSDQSVTSSPEHLGDQPGPREDFSGRITSVPYEQWEQQTSSSRANPVSHQGNPHEHTYISAEQVHNNASNGTSFAFQQFVPPAANQGMQPPATPHPGQRVQPQLPTSFAAMQRFYEQRIHSMRMQQVYQNYTLGRNGTVGIASPALQQPSAGQNPQQMYYHPSRQPTSMWSSQPHSAPMPHMQQYPQQTIPAYMYTSATSVLSHNNSPQMAHAMNPSIMQARNSSGSAVPSPALSSASFPGSEQLPELFPGTGY</sequence>
<evidence type="ECO:0000313" key="2">
    <source>
        <dbReference type="EMBL" id="KAF2222032.1"/>
    </source>
</evidence>
<feature type="compositionally biased region" description="Basic and acidic residues" evidence="1">
    <location>
        <begin position="92"/>
        <end position="102"/>
    </location>
</feature>
<name>A0A6A6G8J0_9PEZI</name>
<dbReference type="AlphaFoldDB" id="A0A6A6G8J0"/>
<feature type="region of interest" description="Disordered" evidence="1">
    <location>
        <begin position="421"/>
        <end position="454"/>
    </location>
</feature>
<gene>
    <name evidence="2" type="ORF">BDZ85DRAFT_264772</name>
</gene>
<reference evidence="3" key="1">
    <citation type="journal article" date="2020" name="Stud. Mycol.">
        <title>101 Dothideomycetes genomes: A test case for predicting lifestyles and emergence of pathogens.</title>
        <authorList>
            <person name="Haridas S."/>
            <person name="Albert R."/>
            <person name="Binder M."/>
            <person name="Bloem J."/>
            <person name="LaButti K."/>
            <person name="Salamov A."/>
            <person name="Andreopoulos B."/>
            <person name="Baker S."/>
            <person name="Barry K."/>
            <person name="Bills G."/>
            <person name="Bluhm B."/>
            <person name="Cannon C."/>
            <person name="Castanera R."/>
            <person name="Culley D."/>
            <person name="Daum C."/>
            <person name="Ezra D."/>
            <person name="Gonzalez J."/>
            <person name="Henrissat B."/>
            <person name="Kuo A."/>
            <person name="Liang C."/>
            <person name="Lipzen A."/>
            <person name="Lutzoni F."/>
            <person name="Magnuson J."/>
            <person name="Mondo S."/>
            <person name="Nolan M."/>
            <person name="Ohm R."/>
            <person name="Pangilinan J."/>
            <person name="Park H.-J."/>
            <person name="Ramirez L."/>
            <person name="Alfaro M."/>
            <person name="Sun H."/>
            <person name="Tritt A."/>
            <person name="Yoshinaga Y."/>
            <person name="Zwiers L.-H."/>
            <person name="Turgeon B."/>
            <person name="Goodwin S."/>
            <person name="Spatafora J."/>
            <person name="Crous P."/>
            <person name="Grigoriev I."/>
        </authorList>
    </citation>
    <scope>NUCLEOTIDE SEQUENCE [LARGE SCALE GENOMIC DNA]</scope>
    <source>
        <strain evidence="3">CECT 20119</strain>
    </source>
</reference>
<proteinExistence type="predicted"/>
<feature type="compositionally biased region" description="Polar residues" evidence="1">
    <location>
        <begin position="347"/>
        <end position="357"/>
    </location>
</feature>
<feature type="compositionally biased region" description="Polar residues" evidence="1">
    <location>
        <begin position="364"/>
        <end position="375"/>
    </location>
</feature>
<evidence type="ECO:0000313" key="3">
    <source>
        <dbReference type="Proteomes" id="UP000799538"/>
    </source>
</evidence>
<feature type="compositionally biased region" description="Polar residues" evidence="1">
    <location>
        <begin position="235"/>
        <end position="251"/>
    </location>
</feature>
<accession>A0A6A6G8J0</accession>
<dbReference type="OrthoDB" id="10267888at2759"/>
<protein>
    <submittedName>
        <fullName evidence="2">Uncharacterized protein</fullName>
    </submittedName>
</protein>
<feature type="compositionally biased region" description="Basic and acidic residues" evidence="1">
    <location>
        <begin position="212"/>
        <end position="224"/>
    </location>
</feature>